<evidence type="ECO:0000313" key="3">
    <source>
        <dbReference type="EMBL" id="GLC24039.1"/>
    </source>
</evidence>
<dbReference type="EMBL" id="BRXS01000001">
    <property type="protein sequence ID" value="GLC24039.1"/>
    <property type="molecule type" value="Genomic_DNA"/>
</dbReference>
<feature type="region of interest" description="Disordered" evidence="1">
    <location>
        <begin position="119"/>
        <end position="154"/>
    </location>
</feature>
<evidence type="ECO:0000256" key="2">
    <source>
        <dbReference type="SAM" id="Phobius"/>
    </source>
</evidence>
<keyword evidence="4" id="KW-1185">Reference proteome</keyword>
<accession>A0AA37Q0A9</accession>
<organism evidence="3 4">
    <name type="scientific">Roseisolibacter agri</name>
    <dbReference type="NCBI Taxonomy" id="2014610"/>
    <lineage>
        <taxon>Bacteria</taxon>
        <taxon>Pseudomonadati</taxon>
        <taxon>Gemmatimonadota</taxon>
        <taxon>Gemmatimonadia</taxon>
        <taxon>Gemmatimonadales</taxon>
        <taxon>Gemmatimonadaceae</taxon>
        <taxon>Roseisolibacter</taxon>
    </lineage>
</organism>
<feature type="transmembrane region" description="Helical" evidence="2">
    <location>
        <begin position="59"/>
        <end position="77"/>
    </location>
</feature>
<keyword evidence="2" id="KW-0472">Membrane</keyword>
<reference evidence="3" key="1">
    <citation type="submission" date="2022-08" db="EMBL/GenBank/DDBJ databases">
        <title>Draft genome sequencing of Roseisolibacter agri AW1220.</title>
        <authorList>
            <person name="Tobiishi Y."/>
            <person name="Tonouchi A."/>
        </authorList>
    </citation>
    <scope>NUCLEOTIDE SEQUENCE</scope>
    <source>
        <strain evidence="3">AW1220</strain>
    </source>
</reference>
<sequence>MPGDGGAGGAAPADEPRALPATACEDEVDAGQRDWGATVGAALIGGALCGALAWLGLPLLGGAGAVALAAWVAWRAIRSLPGRTRPRPGPATWSSYDRRRSGRPRLRERLLRWLRPRRRAARHAGIASTRDASRPRTLPPRPGAPRRSRERDAH</sequence>
<comment type="caution">
    <text evidence="3">The sequence shown here is derived from an EMBL/GenBank/DDBJ whole genome shotgun (WGS) entry which is preliminary data.</text>
</comment>
<name>A0AA37Q0A9_9BACT</name>
<keyword evidence="2" id="KW-1133">Transmembrane helix</keyword>
<feature type="region of interest" description="Disordered" evidence="1">
    <location>
        <begin position="81"/>
        <end position="102"/>
    </location>
</feature>
<evidence type="ECO:0000313" key="4">
    <source>
        <dbReference type="Proteomes" id="UP001161325"/>
    </source>
</evidence>
<dbReference type="AlphaFoldDB" id="A0AA37Q0A9"/>
<protein>
    <submittedName>
        <fullName evidence="3">Uncharacterized protein</fullName>
    </submittedName>
</protein>
<proteinExistence type="predicted"/>
<keyword evidence="2" id="KW-0812">Transmembrane</keyword>
<dbReference type="Proteomes" id="UP001161325">
    <property type="component" value="Unassembled WGS sequence"/>
</dbReference>
<gene>
    <name evidence="3" type="ORF">rosag_05520</name>
</gene>
<evidence type="ECO:0000256" key="1">
    <source>
        <dbReference type="SAM" id="MobiDB-lite"/>
    </source>
</evidence>